<sequence>MRIVLLGPPGSGKGTQAKFIIDKFGIPHISTGDIFRKNIKEGTPLGVEAKSYIDKGQLVPDELTIAIVEDRLKEDDCKNGFMLDGFPRTVAQAEALTKALESMNTSLDHVINIAVADKALVDRLTGRRVCLSCGASFHMVFNPPKKEGICDYCSAELVQRADDNIDTVSSRLEVYGTQTKPLIEYYEIKGLLRAIEGEKDIDKVFEDICKALGSDK</sequence>
<keyword evidence="8" id="KW-0963">Cytoplasm</keyword>
<comment type="catalytic activity">
    <reaction evidence="8 10">
        <text>AMP + ATP = 2 ADP</text>
        <dbReference type="Rhea" id="RHEA:12973"/>
        <dbReference type="ChEBI" id="CHEBI:30616"/>
        <dbReference type="ChEBI" id="CHEBI:456215"/>
        <dbReference type="ChEBI" id="CHEBI:456216"/>
        <dbReference type="EC" id="2.7.4.3"/>
    </reaction>
</comment>
<feature type="region of interest" description="LID" evidence="8">
    <location>
        <begin position="126"/>
        <end position="163"/>
    </location>
</feature>
<dbReference type="InterPro" id="IPR027417">
    <property type="entry name" value="P-loop_NTPase"/>
</dbReference>
<feature type="binding site" evidence="8">
    <location>
        <position position="160"/>
    </location>
    <ligand>
        <name>AMP</name>
        <dbReference type="ChEBI" id="CHEBI:456215"/>
    </ligand>
</feature>
<evidence type="ECO:0000256" key="2">
    <source>
        <dbReference type="ARBA" id="ARBA00022723"/>
    </source>
</evidence>
<dbReference type="STRING" id="1121307.CLCY_1c04530"/>
<feature type="domain" description="Adenylate kinase active site lid" evidence="11">
    <location>
        <begin position="127"/>
        <end position="162"/>
    </location>
</feature>
<comment type="pathway">
    <text evidence="8">Purine metabolism; AMP biosynthesis via salvage pathway; AMP from ADP: step 1/1.</text>
</comment>
<feature type="binding site" evidence="8">
    <location>
        <position position="31"/>
    </location>
    <ligand>
        <name>AMP</name>
        <dbReference type="ChEBI" id="CHEBI:456215"/>
    </ligand>
</feature>
<dbReference type="GO" id="GO:0005737">
    <property type="term" value="C:cytoplasm"/>
    <property type="evidence" value="ECO:0007669"/>
    <property type="project" value="UniProtKB-SubCell"/>
</dbReference>
<dbReference type="UniPathway" id="UPA00588">
    <property type="reaction ID" value="UER00649"/>
</dbReference>
<dbReference type="CDD" id="cd01428">
    <property type="entry name" value="ADK"/>
    <property type="match status" value="1"/>
</dbReference>
<accession>A0A0J8DA80</accession>
<name>A0A0J8DA80_CLOCY</name>
<dbReference type="HAMAP" id="MF_00235">
    <property type="entry name" value="Adenylate_kinase_Adk"/>
    <property type="match status" value="1"/>
</dbReference>
<gene>
    <name evidence="8 12" type="primary">adk</name>
    <name evidence="12" type="ORF">CLCY_1c04530</name>
</gene>
<evidence type="ECO:0000256" key="10">
    <source>
        <dbReference type="RuleBase" id="RU003331"/>
    </source>
</evidence>
<dbReference type="AlphaFoldDB" id="A0A0J8DA80"/>
<dbReference type="PROSITE" id="PS00113">
    <property type="entry name" value="ADENYLATE_KINASE"/>
    <property type="match status" value="1"/>
</dbReference>
<dbReference type="OrthoDB" id="9805030at2"/>
<feature type="binding site" evidence="8">
    <location>
        <begin position="85"/>
        <end position="88"/>
    </location>
    <ligand>
        <name>AMP</name>
        <dbReference type="ChEBI" id="CHEBI:456215"/>
    </ligand>
</feature>
<proteinExistence type="inferred from homology"/>
<dbReference type="RefSeq" id="WP_048571588.1">
    <property type="nucleotide sequence ID" value="NZ_LFVU01000028.1"/>
</dbReference>
<feature type="binding site" evidence="8">
    <location>
        <begin position="10"/>
        <end position="15"/>
    </location>
    <ligand>
        <name>ATP</name>
        <dbReference type="ChEBI" id="CHEBI:30616"/>
    </ligand>
</feature>
<dbReference type="Proteomes" id="UP000036756">
    <property type="component" value="Unassembled WGS sequence"/>
</dbReference>
<dbReference type="Gene3D" id="3.40.50.300">
    <property type="entry name" value="P-loop containing nucleotide triphosphate hydrolases"/>
    <property type="match status" value="1"/>
</dbReference>
<dbReference type="Pfam" id="PF00406">
    <property type="entry name" value="ADK"/>
    <property type="match status" value="1"/>
</dbReference>
<dbReference type="GO" id="GO:0004017">
    <property type="term" value="F:AMP kinase activity"/>
    <property type="evidence" value="ECO:0007669"/>
    <property type="project" value="UniProtKB-UniRule"/>
</dbReference>
<feature type="binding site" evidence="8">
    <location>
        <position position="92"/>
    </location>
    <ligand>
        <name>AMP</name>
        <dbReference type="ChEBI" id="CHEBI:456215"/>
    </ligand>
</feature>
<feature type="binding site" evidence="8">
    <location>
        <begin position="136"/>
        <end position="137"/>
    </location>
    <ligand>
        <name>ATP</name>
        <dbReference type="ChEBI" id="CHEBI:30616"/>
    </ligand>
</feature>
<evidence type="ECO:0000256" key="8">
    <source>
        <dbReference type="HAMAP-Rule" id="MF_00235"/>
    </source>
</evidence>
<evidence type="ECO:0000256" key="9">
    <source>
        <dbReference type="RuleBase" id="RU003330"/>
    </source>
</evidence>
<feature type="binding site" evidence="8">
    <location>
        <position position="171"/>
    </location>
    <ligand>
        <name>AMP</name>
        <dbReference type="ChEBI" id="CHEBI:456215"/>
    </ligand>
</feature>
<reference evidence="12 13" key="1">
    <citation type="submission" date="2015-06" db="EMBL/GenBank/DDBJ databases">
        <title>Draft genome sequence of the purine-degrading Clostridium cylindrosporum HC-1 (DSM 605).</title>
        <authorList>
            <person name="Poehlein A."/>
            <person name="Schiel-Bengelsdorf B."/>
            <person name="Bengelsdorf F."/>
            <person name="Daniel R."/>
            <person name="Duerre P."/>
        </authorList>
    </citation>
    <scope>NUCLEOTIDE SEQUENCE [LARGE SCALE GENOMIC DNA]</scope>
    <source>
        <strain evidence="12 13">DSM 605</strain>
    </source>
</reference>
<comment type="domain">
    <text evidence="8">Consists of three domains, a large central CORE domain and two small peripheral domains, NMPbind and LID, which undergo movements during catalysis. The LID domain closes over the site of phosphoryl transfer upon ATP binding. Assembling and dissambling the active center during each catalytic cycle provides an effective means to prevent ATP hydrolysis. Some bacteria have evolved a zinc-coordinating structure that stabilizes the LID domain.</text>
</comment>
<dbReference type="InterPro" id="IPR006259">
    <property type="entry name" value="Adenyl_kin_sub"/>
</dbReference>
<dbReference type="NCBIfam" id="NF001381">
    <property type="entry name" value="PRK00279.1-3"/>
    <property type="match status" value="1"/>
</dbReference>
<keyword evidence="2 8" id="KW-0479">Metal-binding</keyword>
<feature type="binding site" evidence="8">
    <location>
        <position position="130"/>
    </location>
    <ligand>
        <name>Zn(2+)</name>
        <dbReference type="ChEBI" id="CHEBI:29105"/>
        <note>structural</note>
    </ligand>
</feature>
<evidence type="ECO:0000256" key="7">
    <source>
        <dbReference type="ARBA" id="ARBA00022840"/>
    </source>
</evidence>
<evidence type="ECO:0000256" key="4">
    <source>
        <dbReference type="ARBA" id="ARBA00022741"/>
    </source>
</evidence>
<dbReference type="InterPro" id="IPR007862">
    <property type="entry name" value="Adenylate_kinase_lid-dom"/>
</dbReference>
<dbReference type="GO" id="GO:0005524">
    <property type="term" value="F:ATP binding"/>
    <property type="evidence" value="ECO:0007669"/>
    <property type="project" value="UniProtKB-UniRule"/>
</dbReference>
<protein>
    <recommendedName>
        <fullName evidence="8 10">Adenylate kinase</fullName>
        <shortName evidence="8">AK</shortName>
        <ecNumber evidence="8 10">2.7.4.3</ecNumber>
    </recommendedName>
    <alternativeName>
        <fullName evidence="8">ATP-AMP transphosphorylase</fullName>
    </alternativeName>
    <alternativeName>
        <fullName evidence="8">ATP:AMP phosphotransferase</fullName>
    </alternativeName>
    <alternativeName>
        <fullName evidence="8">Adenylate monophosphate kinase</fullName>
    </alternativeName>
</protein>
<feature type="binding site" evidence="8">
    <location>
        <position position="127"/>
    </location>
    <ligand>
        <name>ATP</name>
        <dbReference type="ChEBI" id="CHEBI:30616"/>
    </ligand>
</feature>
<feature type="binding site" evidence="8">
    <location>
        <begin position="57"/>
        <end position="59"/>
    </location>
    <ligand>
        <name>AMP</name>
        <dbReference type="ChEBI" id="CHEBI:456215"/>
    </ligand>
</feature>
<feature type="region of interest" description="NMP" evidence="8">
    <location>
        <begin position="30"/>
        <end position="59"/>
    </location>
</feature>
<comment type="subcellular location">
    <subcellularLocation>
        <location evidence="8 10">Cytoplasm</location>
    </subcellularLocation>
</comment>
<comment type="function">
    <text evidence="8">Catalyzes the reversible transfer of the terminal phosphate group between ATP and AMP. Plays an important role in cellular energy homeostasis and in adenine nucleotide metabolism.</text>
</comment>
<keyword evidence="6 8" id="KW-0862">Zinc</keyword>
<dbReference type="PRINTS" id="PR00094">
    <property type="entry name" value="ADENYLTKNASE"/>
</dbReference>
<comment type="subunit">
    <text evidence="8 10">Monomer.</text>
</comment>
<organism evidence="12 13">
    <name type="scientific">Clostridium cylindrosporum DSM 605</name>
    <dbReference type="NCBI Taxonomy" id="1121307"/>
    <lineage>
        <taxon>Bacteria</taxon>
        <taxon>Bacillati</taxon>
        <taxon>Bacillota</taxon>
        <taxon>Clostridia</taxon>
        <taxon>Eubacteriales</taxon>
        <taxon>Clostridiaceae</taxon>
        <taxon>Clostridium</taxon>
    </lineage>
</organism>
<feature type="binding site" evidence="8">
    <location>
        <position position="153"/>
    </location>
    <ligand>
        <name>Zn(2+)</name>
        <dbReference type="ChEBI" id="CHEBI:29105"/>
        <note>structural</note>
    </ligand>
</feature>
<dbReference type="NCBIfam" id="TIGR01351">
    <property type="entry name" value="adk"/>
    <property type="match status" value="1"/>
</dbReference>
<dbReference type="PANTHER" id="PTHR23359">
    <property type="entry name" value="NUCLEOTIDE KINASE"/>
    <property type="match status" value="1"/>
</dbReference>
<dbReference type="GO" id="GO:0008270">
    <property type="term" value="F:zinc ion binding"/>
    <property type="evidence" value="ECO:0007669"/>
    <property type="project" value="UniProtKB-UniRule"/>
</dbReference>
<dbReference type="InterPro" id="IPR033690">
    <property type="entry name" value="Adenylat_kinase_CS"/>
</dbReference>
<keyword evidence="1 8" id="KW-0808">Transferase</keyword>
<feature type="binding site" evidence="8">
    <location>
        <position position="150"/>
    </location>
    <ligand>
        <name>Zn(2+)</name>
        <dbReference type="ChEBI" id="CHEBI:29105"/>
        <note>structural</note>
    </ligand>
</feature>
<feature type="binding site" evidence="8">
    <location>
        <position position="199"/>
    </location>
    <ligand>
        <name>ATP</name>
        <dbReference type="ChEBI" id="CHEBI:30616"/>
    </ligand>
</feature>
<comment type="caution">
    <text evidence="12">The sequence shown here is derived from an EMBL/GenBank/DDBJ whole genome shotgun (WGS) entry which is preliminary data.</text>
</comment>
<keyword evidence="4 8" id="KW-0547">Nucleotide-binding</keyword>
<dbReference type="EC" id="2.7.4.3" evidence="8 10"/>
<dbReference type="PATRIC" id="fig|1121307.3.peg.820"/>
<keyword evidence="7 8" id="KW-0067">ATP-binding</keyword>
<dbReference type="EMBL" id="LFVU01000028">
    <property type="protein sequence ID" value="KMT21219.1"/>
    <property type="molecule type" value="Genomic_DNA"/>
</dbReference>
<evidence type="ECO:0000256" key="3">
    <source>
        <dbReference type="ARBA" id="ARBA00022727"/>
    </source>
</evidence>
<dbReference type="NCBIfam" id="NF011100">
    <property type="entry name" value="PRK14527.1"/>
    <property type="match status" value="1"/>
</dbReference>
<evidence type="ECO:0000313" key="13">
    <source>
        <dbReference type="Proteomes" id="UP000036756"/>
    </source>
</evidence>
<dbReference type="FunFam" id="3.40.50.300:FF:000106">
    <property type="entry name" value="Adenylate kinase mitochondrial"/>
    <property type="match status" value="1"/>
</dbReference>
<evidence type="ECO:0000313" key="12">
    <source>
        <dbReference type="EMBL" id="KMT21219.1"/>
    </source>
</evidence>
<evidence type="ECO:0000256" key="6">
    <source>
        <dbReference type="ARBA" id="ARBA00022833"/>
    </source>
</evidence>
<dbReference type="SUPFAM" id="SSF52540">
    <property type="entry name" value="P-loop containing nucleoside triphosphate hydrolases"/>
    <property type="match status" value="1"/>
</dbReference>
<dbReference type="InterPro" id="IPR000850">
    <property type="entry name" value="Adenylat/UMP-CMP_kin"/>
</dbReference>
<keyword evidence="3 8" id="KW-0545">Nucleotide biosynthesis</keyword>
<keyword evidence="13" id="KW-1185">Reference proteome</keyword>
<feature type="binding site" evidence="8">
    <location>
        <position position="133"/>
    </location>
    <ligand>
        <name>Zn(2+)</name>
        <dbReference type="ChEBI" id="CHEBI:29105"/>
        <note>structural</note>
    </ligand>
</feature>
<evidence type="ECO:0000256" key="5">
    <source>
        <dbReference type="ARBA" id="ARBA00022777"/>
    </source>
</evidence>
<keyword evidence="5 8" id="KW-0418">Kinase</keyword>
<dbReference type="GO" id="GO:0044209">
    <property type="term" value="P:AMP salvage"/>
    <property type="evidence" value="ECO:0007669"/>
    <property type="project" value="UniProtKB-UniRule"/>
</dbReference>
<dbReference type="Pfam" id="PF05191">
    <property type="entry name" value="ADK_lid"/>
    <property type="match status" value="1"/>
</dbReference>
<feature type="binding site" evidence="8">
    <location>
        <position position="36"/>
    </location>
    <ligand>
        <name>AMP</name>
        <dbReference type="ChEBI" id="CHEBI:456215"/>
    </ligand>
</feature>
<comment type="similarity">
    <text evidence="8 9">Belongs to the adenylate kinase family.</text>
</comment>
<evidence type="ECO:0000259" key="11">
    <source>
        <dbReference type="Pfam" id="PF05191"/>
    </source>
</evidence>
<evidence type="ECO:0000256" key="1">
    <source>
        <dbReference type="ARBA" id="ARBA00022679"/>
    </source>
</evidence>
<dbReference type="NCBIfam" id="NF001380">
    <property type="entry name" value="PRK00279.1-2"/>
    <property type="match status" value="1"/>
</dbReference>